<evidence type="ECO:0000256" key="7">
    <source>
        <dbReference type="ARBA" id="ARBA00022537"/>
    </source>
</evidence>
<dbReference type="GO" id="GO:0005576">
    <property type="term" value="C:extracellular region"/>
    <property type="evidence" value="ECO:0007669"/>
    <property type="project" value="UniProtKB-SubCell"/>
</dbReference>
<sequence length="907" mass="100205">MASSKQLRVTPLPRWFSGKHLNYLILESGLGQGPLKSDPGEAPPRPPPLHWSVPSPGASAGFPRQTNRYNGDQARKLRPKSSYRELLTAAESVSLGEERHCQQRVNCRWRSYGAWSDCDACTRTKVRTRHVEVYAQFGGAPCSGEATETQSCVPQKACPIETGCGGRFRCSSGQCISQSLVCNGDQDCEDGLDEQNCGQDNSQYSCDLAKTPPNSDLTGKGYDVLTGKLKAGVINTFNFGGQCRKVFSGNHNEMYRLPQNILKFNFEVHVDNDESDESYESSWSYAQHIQSNALFGHDRRTFHKEVTNNKVYKLLILKNRVELAQFQNTAPQYMTLSVDFWKALSSLPLTYDYSAYHQVLKTYGTHYMSEGSLGGEYQGLLEIDLQSDTSHSVTDIEYQRCWKKVKRYFFFKKTKITCENLKRHLESSARSQSNKMPIKVKVFGGDPRFIGALSVLDLQNPEANGEIYSNWASSVKDFPDIINQKLRPLYELVKEVHCAGLKKLFLKRATEEYLAEEHPCHCRPCQNNGQPLLTGTECHCVCRPGTSGPACERGAVIGEQPGVIHGSWSCWSSWGSCSGGQRSRTRSCNNPAPRGGGQHCIGEQREQKSCEEPDIQYLQMMEPQCFGLSTTPPRMCGAPPILKNGFVENLQEYYTVGSRVQYSCIEDYYLIGNAVSTCGENQQWSTGAMVCKSSTCATPRINSLVEATPSRDVYQIGDRVSLSCPAGSALDSQVSEIMCSSSLQWSPSPADIQCRTVLVAPAPPTGLKCKPWEKTGKTGCVCKMPSECRSSVEFCTRLGPRNLILGVCQLGALRCLGRSFTLAGHADCDKPEETFRSCEDCKPGTICQESQRKCTCQSPSECPGDSAPLCVSSGDDGAAVTMTECEVGSRRCAGETFRLISFEACPQ</sequence>
<evidence type="ECO:0000256" key="13">
    <source>
        <dbReference type="ARBA" id="ARBA00022852"/>
    </source>
</evidence>
<dbReference type="SMART" id="SM00057">
    <property type="entry name" value="FIMAC"/>
    <property type="match status" value="2"/>
</dbReference>
<dbReference type="CDD" id="cd00112">
    <property type="entry name" value="LDLa"/>
    <property type="match status" value="1"/>
</dbReference>
<dbReference type="InterPro" id="IPR036055">
    <property type="entry name" value="LDL_receptor-like_sf"/>
</dbReference>
<feature type="disulfide bond" evidence="24">
    <location>
        <begin position="170"/>
        <end position="188"/>
    </location>
</feature>
<evidence type="ECO:0000259" key="28">
    <source>
        <dbReference type="PROSITE" id="PS51412"/>
    </source>
</evidence>
<feature type="disulfide bond" evidence="25">
    <location>
        <begin position="696"/>
        <end position="739"/>
    </location>
</feature>
<dbReference type="Pfam" id="PF00057">
    <property type="entry name" value="Ldl_recept_a"/>
    <property type="match status" value="1"/>
</dbReference>
<dbReference type="Pfam" id="PF01823">
    <property type="entry name" value="MACPF"/>
    <property type="match status" value="1"/>
</dbReference>
<dbReference type="PANTHER" id="PTHR45742:SF2">
    <property type="entry name" value="COMPLEMENT COMPONENT C7"/>
    <property type="match status" value="1"/>
</dbReference>
<comment type="function">
    <text evidence="22">Component of the membrane attack complex (MAC), a multiprotein complex activated by the complement cascade, which inserts into a target cell membrane and forms a pore, leading to target cell membrane rupture and cell lysis. The MAC is initiated by proteolytic cleavage of C5 into complement C5b in response to the classical, alternative, lectin and GZMK complement pathways. The complement pathways consist in a cascade of proteins that leads to phagocytosis and breakdown of pathogens and signaling that strengthens the adaptive immune system. C7 serves as a membrane anchor. During MAC assembly, associates with C5b and C6 to form the C5b-7 complex, a key lipophilic precursor of the MAC complex, which associates with the outer leaflet and reduces the energy for membrane bending.</text>
</comment>
<dbReference type="InterPro" id="IPR001862">
    <property type="entry name" value="MAC_perforin"/>
</dbReference>
<comment type="subunit">
    <text evidence="23">Monomer or dimer; as a C5b-7 complex it can also form multimeric rosettes. Component of the membrane attack complex (MAC), composed of complement C5b, C6, C7, C8A, C8B, C8G and multiple copies of the pore-forming subunit C9.</text>
</comment>
<feature type="disulfide bond" evidence="24">
    <location>
        <begin position="182"/>
        <end position="197"/>
    </location>
</feature>
<feature type="domain" description="MACPF" evidence="28">
    <location>
        <begin position="202"/>
        <end position="521"/>
    </location>
</feature>
<keyword evidence="18 25" id="KW-1015">Disulfide bond</keyword>
<dbReference type="CDD" id="cd00033">
    <property type="entry name" value="CCP"/>
    <property type="match status" value="2"/>
</dbReference>
<dbReference type="PROSITE" id="PS50092">
    <property type="entry name" value="TSP1"/>
    <property type="match status" value="2"/>
</dbReference>
<feature type="domain" description="Sushi" evidence="27">
    <location>
        <begin position="634"/>
        <end position="693"/>
    </location>
</feature>
<keyword evidence="8" id="KW-0399">Innate immunity</keyword>
<reference evidence="29 30" key="1">
    <citation type="submission" date="2021-06" db="EMBL/GenBank/DDBJ databases">
        <authorList>
            <person name="Palmer J.M."/>
        </authorList>
    </citation>
    <scope>NUCLEOTIDE SEQUENCE [LARGE SCALE GENOMIC DNA]</scope>
    <source>
        <strain evidence="29 30">MEX-2019</strain>
        <tissue evidence="29">Muscle</tissue>
    </source>
</reference>
<dbReference type="SUPFAM" id="SSF57424">
    <property type="entry name" value="LDL receptor-like module"/>
    <property type="match status" value="1"/>
</dbReference>
<organism evidence="29 30">
    <name type="scientific">Crenichthys baileyi</name>
    <name type="common">White River springfish</name>
    <dbReference type="NCBI Taxonomy" id="28760"/>
    <lineage>
        <taxon>Eukaryota</taxon>
        <taxon>Metazoa</taxon>
        <taxon>Chordata</taxon>
        <taxon>Craniata</taxon>
        <taxon>Vertebrata</taxon>
        <taxon>Euteleostomi</taxon>
        <taxon>Actinopterygii</taxon>
        <taxon>Neopterygii</taxon>
        <taxon>Teleostei</taxon>
        <taxon>Neoteleostei</taxon>
        <taxon>Acanthomorphata</taxon>
        <taxon>Ovalentaria</taxon>
        <taxon>Atherinomorphae</taxon>
        <taxon>Cyprinodontiformes</taxon>
        <taxon>Goodeidae</taxon>
        <taxon>Crenichthys</taxon>
    </lineage>
</organism>
<dbReference type="PROSITE" id="PS50068">
    <property type="entry name" value="LDLRA_2"/>
    <property type="match status" value="1"/>
</dbReference>
<keyword evidence="4" id="KW-1134">Transmembrane beta strand</keyword>
<dbReference type="Pfam" id="PF00084">
    <property type="entry name" value="Sushi"/>
    <property type="match status" value="2"/>
</dbReference>
<dbReference type="PROSITE" id="PS00279">
    <property type="entry name" value="MACPF_1"/>
    <property type="match status" value="1"/>
</dbReference>
<dbReference type="Pfam" id="PF21330">
    <property type="entry name" value="Kazal_C7"/>
    <property type="match status" value="1"/>
</dbReference>
<comment type="caution">
    <text evidence="25">Lacks conserved residue(s) required for the propagation of feature annotation.</text>
</comment>
<evidence type="ECO:0000313" key="29">
    <source>
        <dbReference type="EMBL" id="KAK5609505.1"/>
    </source>
</evidence>
<comment type="subcellular location">
    <subcellularLocation>
        <location evidence="2">Secreted</location>
    </subcellularLocation>
    <subcellularLocation>
        <location evidence="1">Target cell membrane</location>
        <topology evidence="1">Multi-pass membrane protein</topology>
    </subcellularLocation>
</comment>
<evidence type="ECO:0000256" key="19">
    <source>
        <dbReference type="ARBA" id="ARBA00023180"/>
    </source>
</evidence>
<dbReference type="Pfam" id="PF18434">
    <property type="entry name" value="Kazal_3"/>
    <property type="match status" value="1"/>
</dbReference>
<gene>
    <name evidence="29" type="ORF">CRENBAI_007219</name>
</gene>
<dbReference type="InterPro" id="IPR000436">
    <property type="entry name" value="Sushi_SCR_CCP_dom"/>
</dbReference>
<dbReference type="SMART" id="SM00192">
    <property type="entry name" value="LDLa"/>
    <property type="match status" value="1"/>
</dbReference>
<evidence type="ECO:0000256" key="17">
    <source>
        <dbReference type="ARBA" id="ARBA00023136"/>
    </source>
</evidence>
<dbReference type="AlphaFoldDB" id="A0AAV9RKI9"/>
<dbReference type="GO" id="GO:0006958">
    <property type="term" value="P:complement activation, classical pathway"/>
    <property type="evidence" value="ECO:0007669"/>
    <property type="project" value="UniProtKB-KW"/>
</dbReference>
<evidence type="ECO:0000256" key="26">
    <source>
        <dbReference type="SAM" id="MobiDB-lite"/>
    </source>
</evidence>
<dbReference type="Gene3D" id="3.30.60.30">
    <property type="match status" value="2"/>
</dbReference>
<dbReference type="Gene3D" id="2.20.100.10">
    <property type="entry name" value="Thrombospondin type-1 (TSP1) repeat"/>
    <property type="match status" value="2"/>
</dbReference>
<keyword evidence="6" id="KW-0245">EGF-like domain</keyword>
<dbReference type="PROSITE" id="PS00022">
    <property type="entry name" value="EGF_1"/>
    <property type="match status" value="1"/>
</dbReference>
<dbReference type="Pfam" id="PF00090">
    <property type="entry name" value="TSP_1"/>
    <property type="match status" value="2"/>
</dbReference>
<feature type="domain" description="Sushi" evidence="27">
    <location>
        <begin position="694"/>
        <end position="756"/>
    </location>
</feature>
<dbReference type="PROSITE" id="PS50923">
    <property type="entry name" value="SUSHI"/>
    <property type="match status" value="2"/>
</dbReference>
<evidence type="ECO:0000256" key="20">
    <source>
        <dbReference type="ARBA" id="ARBA00023298"/>
    </source>
</evidence>
<accession>A0AAV9RKI9</accession>
<dbReference type="InterPro" id="IPR040729">
    <property type="entry name" value="Kazal_3"/>
</dbReference>
<keyword evidence="17" id="KW-0472">Membrane</keyword>
<keyword evidence="11" id="KW-0732">Signal</keyword>
<evidence type="ECO:0000256" key="11">
    <source>
        <dbReference type="ARBA" id="ARBA00022729"/>
    </source>
</evidence>
<dbReference type="GO" id="GO:0045087">
    <property type="term" value="P:innate immune response"/>
    <property type="evidence" value="ECO:0007669"/>
    <property type="project" value="UniProtKB-KW"/>
</dbReference>
<dbReference type="Gene3D" id="2.10.70.10">
    <property type="entry name" value="Complement Module, domain 1"/>
    <property type="match status" value="2"/>
</dbReference>
<dbReference type="PRINTS" id="PR00764">
    <property type="entry name" value="COMPLEMENTC9"/>
</dbReference>
<dbReference type="InterPro" id="IPR000884">
    <property type="entry name" value="TSP1_rpt"/>
</dbReference>
<evidence type="ECO:0000256" key="14">
    <source>
        <dbReference type="ARBA" id="ARBA00022859"/>
    </source>
</evidence>
<evidence type="ECO:0000256" key="2">
    <source>
        <dbReference type="ARBA" id="ARBA00004613"/>
    </source>
</evidence>
<evidence type="ECO:0000259" key="27">
    <source>
        <dbReference type="PROSITE" id="PS50923"/>
    </source>
</evidence>
<evidence type="ECO:0000256" key="25">
    <source>
        <dbReference type="PROSITE-ProRule" id="PRU00302"/>
    </source>
</evidence>
<evidence type="ECO:0000256" key="9">
    <source>
        <dbReference type="ARBA" id="ARBA00022659"/>
    </source>
</evidence>
<dbReference type="EMBL" id="JAHHUM010001745">
    <property type="protein sequence ID" value="KAK5609505.1"/>
    <property type="molecule type" value="Genomic_DNA"/>
</dbReference>
<comment type="caution">
    <text evidence="29">The sequence shown here is derived from an EMBL/GenBank/DDBJ whole genome shotgun (WGS) entry which is preliminary data.</text>
</comment>
<evidence type="ECO:0000256" key="3">
    <source>
        <dbReference type="ARBA" id="ARBA00009214"/>
    </source>
</evidence>
<evidence type="ECO:0000256" key="15">
    <source>
        <dbReference type="ARBA" id="ARBA00022875"/>
    </source>
</evidence>
<dbReference type="SUPFAM" id="SSF57535">
    <property type="entry name" value="Complement control module/SCR domain"/>
    <property type="match status" value="2"/>
</dbReference>
<keyword evidence="20" id="KW-1053">Target membrane</keyword>
<dbReference type="SMART" id="SM00457">
    <property type="entry name" value="MACPF"/>
    <property type="match status" value="1"/>
</dbReference>
<dbReference type="GO" id="GO:0005579">
    <property type="term" value="C:membrane attack complex"/>
    <property type="evidence" value="ECO:0007669"/>
    <property type="project" value="UniProtKB-KW"/>
</dbReference>
<keyword evidence="5" id="KW-0964">Secreted</keyword>
<keyword evidence="30" id="KW-1185">Reference proteome</keyword>
<evidence type="ECO:0000313" key="30">
    <source>
        <dbReference type="Proteomes" id="UP001311232"/>
    </source>
</evidence>
<evidence type="ECO:0000256" key="10">
    <source>
        <dbReference type="ARBA" id="ARBA00022692"/>
    </source>
</evidence>
<evidence type="ECO:0000256" key="18">
    <source>
        <dbReference type="ARBA" id="ARBA00023157"/>
    </source>
</evidence>
<evidence type="ECO:0000256" key="12">
    <source>
        <dbReference type="ARBA" id="ARBA00022737"/>
    </source>
</evidence>
<evidence type="ECO:0000256" key="5">
    <source>
        <dbReference type="ARBA" id="ARBA00022525"/>
    </source>
</evidence>
<dbReference type="Gene3D" id="4.10.400.10">
    <property type="entry name" value="Low-density Lipoprotein Receptor"/>
    <property type="match status" value="1"/>
</dbReference>
<evidence type="ECO:0000256" key="21">
    <source>
        <dbReference type="ARBA" id="ARBA00073222"/>
    </source>
</evidence>
<proteinExistence type="inferred from homology"/>
<keyword evidence="7" id="KW-1052">Target cell membrane</keyword>
<dbReference type="InterPro" id="IPR020864">
    <property type="entry name" value="MACPF"/>
</dbReference>
<dbReference type="PROSITE" id="PS51412">
    <property type="entry name" value="MACPF_2"/>
    <property type="match status" value="1"/>
</dbReference>
<dbReference type="SMART" id="SM00209">
    <property type="entry name" value="TSP1"/>
    <property type="match status" value="2"/>
</dbReference>
<keyword evidence="14" id="KW-0391">Immunity</keyword>
<dbReference type="PRINTS" id="PR01705">
    <property type="entry name" value="TSP1REPEAT"/>
</dbReference>
<dbReference type="SMART" id="SM00032">
    <property type="entry name" value="CCP"/>
    <property type="match status" value="2"/>
</dbReference>
<keyword evidence="10" id="KW-0812">Transmembrane</keyword>
<evidence type="ECO:0000256" key="16">
    <source>
        <dbReference type="ARBA" id="ARBA00023058"/>
    </source>
</evidence>
<dbReference type="InterPro" id="IPR048825">
    <property type="entry name" value="C7_KAZAL"/>
</dbReference>
<dbReference type="InterPro" id="IPR020863">
    <property type="entry name" value="MACPF_CS"/>
</dbReference>
<comment type="similarity">
    <text evidence="3">Belongs to the complement C6/C7/C8/C9 family.</text>
</comment>
<dbReference type="Pfam" id="PF21195">
    <property type="entry name" value="EGF_C8A_B_C6"/>
    <property type="match status" value="1"/>
</dbReference>
<dbReference type="InterPro" id="IPR036383">
    <property type="entry name" value="TSP1_rpt_sf"/>
</dbReference>
<dbReference type="InterPro" id="IPR002172">
    <property type="entry name" value="LDrepeatLR_classA_rpt"/>
</dbReference>
<dbReference type="GO" id="GO:0044218">
    <property type="term" value="C:other organism cell membrane"/>
    <property type="evidence" value="ECO:0007669"/>
    <property type="project" value="UniProtKB-KW"/>
</dbReference>
<keyword evidence="16" id="KW-0473">Membrane attack complex</keyword>
<evidence type="ECO:0000256" key="22">
    <source>
        <dbReference type="ARBA" id="ARBA00093281"/>
    </source>
</evidence>
<evidence type="ECO:0000256" key="24">
    <source>
        <dbReference type="PROSITE-ProRule" id="PRU00124"/>
    </source>
</evidence>
<evidence type="ECO:0000256" key="6">
    <source>
        <dbReference type="ARBA" id="ARBA00022536"/>
    </source>
</evidence>
<dbReference type="InterPro" id="IPR048831">
    <property type="entry name" value="C8A_B_C6_EGF-like"/>
</dbReference>
<evidence type="ECO:0000256" key="8">
    <source>
        <dbReference type="ARBA" id="ARBA00022588"/>
    </source>
</evidence>
<keyword evidence="12" id="KW-0677">Repeat</keyword>
<keyword evidence="15" id="KW-0180">Complement pathway</keyword>
<dbReference type="InterPro" id="IPR003884">
    <property type="entry name" value="FacI_MAC"/>
</dbReference>
<keyword evidence="9 25" id="KW-0768">Sushi</keyword>
<dbReference type="PANTHER" id="PTHR45742">
    <property type="entry name" value="COMPLEMENT COMPONENT C6"/>
    <property type="match status" value="1"/>
</dbReference>
<dbReference type="FunFam" id="2.20.100.10:FF:000001">
    <property type="entry name" value="semaphorin-5A isoform X1"/>
    <property type="match status" value="1"/>
</dbReference>
<protein>
    <recommendedName>
        <fullName evidence="21">Complement component C7</fullName>
    </recommendedName>
</protein>
<evidence type="ECO:0000256" key="4">
    <source>
        <dbReference type="ARBA" id="ARBA00022452"/>
    </source>
</evidence>
<feature type="region of interest" description="Disordered" evidence="26">
    <location>
        <begin position="34"/>
        <end position="75"/>
    </location>
</feature>
<dbReference type="InterPro" id="IPR000742">
    <property type="entry name" value="EGF"/>
</dbReference>
<dbReference type="GO" id="GO:0031640">
    <property type="term" value="P:killing of cells of another organism"/>
    <property type="evidence" value="ECO:0007669"/>
    <property type="project" value="UniProtKB-KW"/>
</dbReference>
<evidence type="ECO:0000256" key="23">
    <source>
        <dbReference type="ARBA" id="ARBA00093478"/>
    </source>
</evidence>
<keyword evidence="13" id="KW-0204">Cytolysis</keyword>
<dbReference type="InterPro" id="IPR035976">
    <property type="entry name" value="Sushi/SCR/CCP_sf"/>
</dbReference>
<name>A0AAV9RKI9_9TELE</name>
<evidence type="ECO:0000256" key="1">
    <source>
        <dbReference type="ARBA" id="ARBA00004276"/>
    </source>
</evidence>
<dbReference type="Proteomes" id="UP001311232">
    <property type="component" value="Unassembled WGS sequence"/>
</dbReference>
<keyword evidence="19" id="KW-0325">Glycoprotein</keyword>
<feature type="disulfide bond" evidence="25">
    <location>
        <begin position="664"/>
        <end position="691"/>
    </location>
</feature>
<dbReference type="SUPFAM" id="SSF82895">
    <property type="entry name" value="TSP-1 type 1 repeat"/>
    <property type="match status" value="2"/>
</dbReference>